<reference evidence="1" key="1">
    <citation type="submission" date="2014-11" db="EMBL/GenBank/DDBJ databases">
        <authorList>
            <person name="Amaro Gonzalez C."/>
        </authorList>
    </citation>
    <scope>NUCLEOTIDE SEQUENCE</scope>
</reference>
<protein>
    <submittedName>
        <fullName evidence="1">Uncharacterized protein</fullName>
    </submittedName>
</protein>
<proteinExistence type="predicted"/>
<dbReference type="EMBL" id="GBXM01071553">
    <property type="protein sequence ID" value="JAH37024.1"/>
    <property type="molecule type" value="Transcribed_RNA"/>
</dbReference>
<organism evidence="1">
    <name type="scientific">Anguilla anguilla</name>
    <name type="common">European freshwater eel</name>
    <name type="synonym">Muraena anguilla</name>
    <dbReference type="NCBI Taxonomy" id="7936"/>
    <lineage>
        <taxon>Eukaryota</taxon>
        <taxon>Metazoa</taxon>
        <taxon>Chordata</taxon>
        <taxon>Craniata</taxon>
        <taxon>Vertebrata</taxon>
        <taxon>Euteleostomi</taxon>
        <taxon>Actinopterygii</taxon>
        <taxon>Neopterygii</taxon>
        <taxon>Teleostei</taxon>
        <taxon>Anguilliformes</taxon>
        <taxon>Anguillidae</taxon>
        <taxon>Anguilla</taxon>
    </lineage>
</organism>
<reference evidence="1" key="2">
    <citation type="journal article" date="2015" name="Fish Shellfish Immunol.">
        <title>Early steps in the European eel (Anguilla anguilla)-Vibrio vulnificus interaction in the gills: Role of the RtxA13 toxin.</title>
        <authorList>
            <person name="Callol A."/>
            <person name="Pajuelo D."/>
            <person name="Ebbesson L."/>
            <person name="Teles M."/>
            <person name="MacKenzie S."/>
            <person name="Amaro C."/>
        </authorList>
    </citation>
    <scope>NUCLEOTIDE SEQUENCE</scope>
</reference>
<evidence type="ECO:0000313" key="1">
    <source>
        <dbReference type="EMBL" id="JAH37024.1"/>
    </source>
</evidence>
<name>A0A0E9S6G7_ANGAN</name>
<dbReference type="AlphaFoldDB" id="A0A0E9S6G7"/>
<sequence>MIHNCTKESKPFSMSVQLSSCPWFVQ</sequence>
<accession>A0A0E9S6G7</accession>